<comment type="caution">
    <text evidence="1">The sequence shown here is derived from an EMBL/GenBank/DDBJ whole genome shotgun (WGS) entry which is preliminary data.</text>
</comment>
<evidence type="ECO:0000313" key="2">
    <source>
        <dbReference type="Proteomes" id="UP001162483"/>
    </source>
</evidence>
<dbReference type="Proteomes" id="UP001162483">
    <property type="component" value="Unassembled WGS sequence"/>
</dbReference>
<gene>
    <name evidence="1" type="ORF">SPARVUS_LOCUS14808616</name>
</gene>
<proteinExistence type="predicted"/>
<evidence type="ECO:0000313" key="1">
    <source>
        <dbReference type="EMBL" id="CAI9612974.1"/>
    </source>
</evidence>
<protein>
    <submittedName>
        <fullName evidence="1">Uncharacterized protein</fullName>
    </submittedName>
</protein>
<name>A0ABN9GU39_9NEOB</name>
<sequence length="119" mass="13765">MSVSLVSCQSLSIRGSTVVSSRCYGRNRLNLVKRDVTYSSRREDGLGMVNPIVFFSLMFVKHNFGSMLAERPPAWVGLFWAWFRPFLDCWERGGPVKSLPVKHGNFWVRGLWLPLFMRH</sequence>
<reference evidence="1" key="1">
    <citation type="submission" date="2023-05" db="EMBL/GenBank/DDBJ databases">
        <authorList>
            <person name="Stuckert A."/>
        </authorList>
    </citation>
    <scope>NUCLEOTIDE SEQUENCE</scope>
</reference>
<organism evidence="1 2">
    <name type="scientific">Staurois parvus</name>
    <dbReference type="NCBI Taxonomy" id="386267"/>
    <lineage>
        <taxon>Eukaryota</taxon>
        <taxon>Metazoa</taxon>
        <taxon>Chordata</taxon>
        <taxon>Craniata</taxon>
        <taxon>Vertebrata</taxon>
        <taxon>Euteleostomi</taxon>
        <taxon>Amphibia</taxon>
        <taxon>Batrachia</taxon>
        <taxon>Anura</taxon>
        <taxon>Neobatrachia</taxon>
        <taxon>Ranoidea</taxon>
        <taxon>Ranidae</taxon>
        <taxon>Staurois</taxon>
    </lineage>
</organism>
<keyword evidence="2" id="KW-1185">Reference proteome</keyword>
<dbReference type="EMBL" id="CATNWA010019401">
    <property type="protein sequence ID" value="CAI9612974.1"/>
    <property type="molecule type" value="Genomic_DNA"/>
</dbReference>
<accession>A0ABN9GU39</accession>